<evidence type="ECO:0000313" key="3">
    <source>
        <dbReference type="Proteomes" id="UP000516230"/>
    </source>
</evidence>
<dbReference type="EMBL" id="CP060825">
    <property type="protein sequence ID" value="QNP64748.1"/>
    <property type="molecule type" value="Genomic_DNA"/>
</dbReference>
<organism evidence="2 3">
    <name type="scientific">Streptomyces genisteinicus</name>
    <dbReference type="NCBI Taxonomy" id="2768068"/>
    <lineage>
        <taxon>Bacteria</taxon>
        <taxon>Bacillati</taxon>
        <taxon>Actinomycetota</taxon>
        <taxon>Actinomycetes</taxon>
        <taxon>Kitasatosporales</taxon>
        <taxon>Streptomycetaceae</taxon>
        <taxon>Streptomyces</taxon>
    </lineage>
</organism>
<proteinExistence type="predicted"/>
<protein>
    <recommendedName>
        <fullName evidence="4">Rpn family recombination-promoting nuclease/putative transposase</fullName>
    </recommendedName>
</protein>
<reference evidence="2 3" key="1">
    <citation type="submission" date="2020-08" db="EMBL/GenBank/DDBJ databases">
        <title>A novel species.</title>
        <authorList>
            <person name="Gao J."/>
        </authorList>
    </citation>
    <scope>NUCLEOTIDE SEQUENCE [LARGE SCALE GENOMIC DNA]</scope>
    <source>
        <strain evidence="2 3">CRPJ-33</strain>
    </source>
</reference>
<dbReference type="RefSeq" id="WP_187741872.1">
    <property type="nucleotide sequence ID" value="NZ_CP060825.1"/>
</dbReference>
<keyword evidence="3" id="KW-1185">Reference proteome</keyword>
<dbReference type="KEGG" id="sgj:IAG43_18735"/>
<dbReference type="Proteomes" id="UP000516230">
    <property type="component" value="Chromosome"/>
</dbReference>
<evidence type="ECO:0000256" key="1">
    <source>
        <dbReference type="SAM" id="MobiDB-lite"/>
    </source>
</evidence>
<feature type="region of interest" description="Disordered" evidence="1">
    <location>
        <begin position="295"/>
        <end position="314"/>
    </location>
</feature>
<accession>A0A7H0HW32</accession>
<dbReference type="PANTHER" id="PTHR34613:SF1">
    <property type="entry name" value="SLL6017 PROTEIN"/>
    <property type="match status" value="1"/>
</dbReference>
<sequence>MVSSSHEAMHRIFQEYPGLLSGISEVLGVPLPSPFSVTVMPTDLTENRPVERRVDTLLRLDTEGDDGPLLLAVEAQSRKDPAKPSGWAYYVAYVLNKYGRPPLLLVVCQDRSTAEWAERPVDFAAAGWPSLTVRPLVVGPHNMPVITTTAEARKDLPLATFAAITHGASTDAAAILKALTGALRDAPDGIRFPLIEFVSQGLGTLPAALEWRKLVAVDLSFYTSPISEEIREEGRARGRAEGRAEGEARSVLLVMERRGIDVPDDVRERISTCTDPDTLLEWLGRAVTATSAEEVFGGEARQDGTPGHEDAAPA</sequence>
<evidence type="ECO:0008006" key="4">
    <source>
        <dbReference type="Google" id="ProtNLM"/>
    </source>
</evidence>
<dbReference type="AlphaFoldDB" id="A0A7H0HW32"/>
<evidence type="ECO:0000313" key="2">
    <source>
        <dbReference type="EMBL" id="QNP64748.1"/>
    </source>
</evidence>
<dbReference type="PANTHER" id="PTHR34613">
    <property type="entry name" value="SLL0800 PROTEIN"/>
    <property type="match status" value="1"/>
</dbReference>
<feature type="compositionally biased region" description="Basic and acidic residues" evidence="1">
    <location>
        <begin position="300"/>
        <end position="314"/>
    </location>
</feature>
<gene>
    <name evidence="2" type="ORF">IAG43_18735</name>
</gene>
<name>A0A7H0HW32_9ACTN</name>